<dbReference type="OrthoDB" id="6053426at2759"/>
<dbReference type="InterPro" id="IPR009003">
    <property type="entry name" value="Peptidase_S1_PA"/>
</dbReference>
<accession>A0A2C9KDU7</accession>
<dbReference type="Pfam" id="PF13365">
    <property type="entry name" value="Trypsin_2"/>
    <property type="match status" value="1"/>
</dbReference>
<dbReference type="KEGG" id="bgt:106054553"/>
<dbReference type="SUPFAM" id="SSF50494">
    <property type="entry name" value="Trypsin-like serine proteases"/>
    <property type="match status" value="1"/>
</dbReference>
<protein>
    <submittedName>
        <fullName evidence="1">Uncharacterized protein</fullName>
    </submittedName>
</protein>
<dbReference type="VEuPathDB" id="VectorBase:BGLB017924"/>
<sequence>MYQRVYKDRVNKEESNTLMATEEDFDFGTHETLVLEVCDEDESELEEPLCNKSHDMYIDIRAMRDAVLPQEYRQPELLSLIKAMANLTVKIDVSYVSRMRPRNWQGKENAIYPAYEKRGERTKTSGSGRIADVYQDDNDDIRCHCSACGNGKSADRESWIIQVFTATHVVYDATEAEHSECLVFYDTQDGGYTSFKLVKKLWANEAGDLSLLAGATCNRGLATQLGIMIRDFNKLWKQIRENYVKDHDANDKERLVVVVSHPHGQPKKVSFSKLKRRVQKQIDKDKGCFYTYEACTCCGSSGAPVYIYGQDWFQDEIVHSGKNSRENYSTTWCP</sequence>
<proteinExistence type="predicted"/>
<name>A0A2C9KDU7_BIOGL</name>
<dbReference type="Proteomes" id="UP000076420">
    <property type="component" value="Unassembled WGS sequence"/>
</dbReference>
<reference evidence="1" key="1">
    <citation type="submission" date="2020-05" db="UniProtKB">
        <authorList>
            <consortium name="EnsemblMetazoa"/>
        </authorList>
    </citation>
    <scope>IDENTIFICATION</scope>
    <source>
        <strain evidence="1">BB02</strain>
    </source>
</reference>
<evidence type="ECO:0000313" key="2">
    <source>
        <dbReference type="Proteomes" id="UP000076420"/>
    </source>
</evidence>
<dbReference type="EnsemblMetazoa" id="BGLB017924-RA">
    <property type="protein sequence ID" value="BGLB017924-PA"/>
    <property type="gene ID" value="BGLB017924"/>
</dbReference>
<evidence type="ECO:0000313" key="1">
    <source>
        <dbReference type="EnsemblMetazoa" id="BGLB017924-PA"/>
    </source>
</evidence>
<dbReference type="VEuPathDB" id="VectorBase:BGLAX_052629"/>
<organism evidence="1 2">
    <name type="scientific">Biomphalaria glabrata</name>
    <name type="common">Bloodfluke planorb</name>
    <name type="synonym">Freshwater snail</name>
    <dbReference type="NCBI Taxonomy" id="6526"/>
    <lineage>
        <taxon>Eukaryota</taxon>
        <taxon>Metazoa</taxon>
        <taxon>Spiralia</taxon>
        <taxon>Lophotrochozoa</taxon>
        <taxon>Mollusca</taxon>
        <taxon>Gastropoda</taxon>
        <taxon>Heterobranchia</taxon>
        <taxon>Euthyneura</taxon>
        <taxon>Panpulmonata</taxon>
        <taxon>Hygrophila</taxon>
        <taxon>Lymnaeoidea</taxon>
        <taxon>Planorbidae</taxon>
        <taxon>Biomphalaria</taxon>
    </lineage>
</organism>
<dbReference type="AlphaFoldDB" id="A0A2C9KDU7"/>
<gene>
    <name evidence="1" type="primary">106054553</name>
</gene>